<accession>A0A6B3ND83</accession>
<reference evidence="1" key="1">
    <citation type="submission" date="2019-11" db="EMBL/GenBank/DDBJ databases">
        <title>Genomic insights into an expanded diversity of filamentous marine cyanobacteria reveals the extraordinary biosynthetic potential of Moorea and Okeania.</title>
        <authorList>
            <person name="Ferreira Leao T."/>
            <person name="Wang M."/>
            <person name="Moss N."/>
            <person name="Da Silva R."/>
            <person name="Sanders J."/>
            <person name="Nurk S."/>
            <person name="Gurevich A."/>
            <person name="Humphrey G."/>
            <person name="Reher R."/>
            <person name="Zhu Q."/>
            <person name="Belda-Ferre P."/>
            <person name="Glukhov E."/>
            <person name="Rex R."/>
            <person name="Dorrestein P.C."/>
            <person name="Knight R."/>
            <person name="Pevzner P."/>
            <person name="Gerwick W.H."/>
            <person name="Gerwick L."/>
        </authorList>
    </citation>
    <scope>NUCLEOTIDE SEQUENCE</scope>
    <source>
        <strain evidence="1">SIO1C4</strain>
    </source>
</reference>
<dbReference type="EMBL" id="JAAHFQ010000167">
    <property type="protein sequence ID" value="NER28074.1"/>
    <property type="molecule type" value="Genomic_DNA"/>
</dbReference>
<gene>
    <name evidence="1" type="ORF">F6J89_10680</name>
</gene>
<organism evidence="1">
    <name type="scientific">Symploca sp. SIO1C4</name>
    <dbReference type="NCBI Taxonomy" id="2607765"/>
    <lineage>
        <taxon>Bacteria</taxon>
        <taxon>Bacillati</taxon>
        <taxon>Cyanobacteriota</taxon>
        <taxon>Cyanophyceae</taxon>
        <taxon>Coleofasciculales</taxon>
        <taxon>Coleofasciculaceae</taxon>
        <taxon>Symploca</taxon>
    </lineage>
</organism>
<evidence type="ECO:0008006" key="2">
    <source>
        <dbReference type="Google" id="ProtNLM"/>
    </source>
</evidence>
<evidence type="ECO:0000313" key="1">
    <source>
        <dbReference type="EMBL" id="NER28074.1"/>
    </source>
</evidence>
<sequence length="155" mass="16956">MFDRITAFGIIVTILSVSLPAQSQSCTSLALVGGEGSEVEKTVSVPTVPGPFGVRITRNNWNTDWLVPSGQLFKSFAATIVSPEGGVFDIRMYLKYSDETEDKFYDVNNSRLNAGEPLEIRATPRNNEQPYQVNLFVGEADNIGKSYRASVVGCL</sequence>
<dbReference type="AlphaFoldDB" id="A0A6B3ND83"/>
<name>A0A6B3ND83_9CYAN</name>
<protein>
    <recommendedName>
        <fullName evidence="2">DUF2808 domain-containing protein</fullName>
    </recommendedName>
</protein>
<proteinExistence type="predicted"/>
<comment type="caution">
    <text evidence="1">The sequence shown here is derived from an EMBL/GenBank/DDBJ whole genome shotgun (WGS) entry which is preliminary data.</text>
</comment>